<dbReference type="InterPro" id="IPR011701">
    <property type="entry name" value="MFS"/>
</dbReference>
<evidence type="ECO:0000313" key="7">
    <source>
        <dbReference type="EMBL" id="GCE38796.1"/>
    </source>
</evidence>
<evidence type="ECO:0000313" key="8">
    <source>
        <dbReference type="Proteomes" id="UP000287519"/>
    </source>
</evidence>
<feature type="transmembrane region" description="Helical" evidence="5">
    <location>
        <begin position="287"/>
        <end position="311"/>
    </location>
</feature>
<evidence type="ECO:0000256" key="1">
    <source>
        <dbReference type="ARBA" id="ARBA00004651"/>
    </source>
</evidence>
<dbReference type="CDD" id="cd17321">
    <property type="entry name" value="MFS_MMR_MDR_like"/>
    <property type="match status" value="1"/>
</dbReference>
<feature type="transmembrane region" description="Helical" evidence="5">
    <location>
        <begin position="323"/>
        <end position="340"/>
    </location>
</feature>
<feature type="transmembrane region" description="Helical" evidence="5">
    <location>
        <begin position="33"/>
        <end position="55"/>
    </location>
</feature>
<dbReference type="InterPro" id="IPR005829">
    <property type="entry name" value="Sugar_transporter_CS"/>
</dbReference>
<dbReference type="PANTHER" id="PTHR42718">
    <property type="entry name" value="MAJOR FACILITATOR SUPERFAMILY MULTIDRUG TRANSPORTER MFSC"/>
    <property type="match status" value="1"/>
</dbReference>
<protein>
    <submittedName>
        <fullName evidence="7">Drug resistance transporter EmrB/QacA subfamily</fullName>
    </submittedName>
</protein>
<feature type="transmembrane region" description="Helical" evidence="5">
    <location>
        <begin position="218"/>
        <end position="237"/>
    </location>
</feature>
<sequence>MSVQASPQVAVTTPLAEQVPAVPETGHPRRWGVMAVLGAVASMAQLDFFVVNVALDGIGQSFPGVRVASVSWVLSAYAIAFAAVLVPAGRIADHWGRRKVLLSGVGVFTVASAVAAAAPSLGVLVAARAVQAVGAAMIVPTSLGLLYPSFPQRQHTLVVGLWAGVGAVAASAGPPVGGLLVTLDWRWIFVINVPIGIATVVAGALLLPEVRQRRGARLPDAASVLALPLAVSLLVLATVEGPGWGWTDARTLALFAAAAVAGAVTVERTLRAKAPVIERQLFTSRPFTAATVALFLFFVGFAIVLLSTALFMQEVWHFSPLRAGVSIAPAPLASIAFAMYAGPIQRRFGRTAPAVTGTLMMALAAVYWAAAVHATPDYWSGMFPGLILVGLAGGLAQAPMFAAAGTLAPERATTGSAVLNMSRQIGSAVGVAVLVALTPQATITGFDYAWSVQAGAGLAAGTALLALRPRRTP</sequence>
<dbReference type="Gene3D" id="1.20.1250.20">
    <property type="entry name" value="MFS general substrate transporter like domains"/>
    <property type="match status" value="1"/>
</dbReference>
<dbReference type="GO" id="GO:0022857">
    <property type="term" value="F:transmembrane transporter activity"/>
    <property type="evidence" value="ECO:0007669"/>
    <property type="project" value="InterPro"/>
</dbReference>
<evidence type="ECO:0000256" key="5">
    <source>
        <dbReference type="SAM" id="Phobius"/>
    </source>
</evidence>
<keyword evidence="3 5" id="KW-1133">Transmembrane helix</keyword>
<keyword evidence="4 5" id="KW-0472">Membrane</keyword>
<feature type="transmembrane region" description="Helical" evidence="5">
    <location>
        <begin position="187"/>
        <end position="206"/>
    </location>
</feature>
<dbReference type="Proteomes" id="UP000287519">
    <property type="component" value="Unassembled WGS sequence"/>
</dbReference>
<dbReference type="PROSITE" id="PS00216">
    <property type="entry name" value="SUGAR_TRANSPORT_1"/>
    <property type="match status" value="1"/>
</dbReference>
<keyword evidence="2 5" id="KW-0812">Transmembrane</keyword>
<feature type="domain" description="Major facilitator superfamily (MFS) profile" evidence="6">
    <location>
        <begin position="33"/>
        <end position="472"/>
    </location>
</feature>
<feature type="transmembrane region" description="Helical" evidence="5">
    <location>
        <begin position="352"/>
        <end position="370"/>
    </location>
</feature>
<feature type="transmembrane region" description="Helical" evidence="5">
    <location>
        <begin position="382"/>
        <end position="404"/>
    </location>
</feature>
<reference evidence="7 8" key="1">
    <citation type="submission" date="2018-11" db="EMBL/GenBank/DDBJ databases">
        <title>Microbial catabolism of amino acid.</title>
        <authorList>
            <person name="Hibi M."/>
            <person name="Ogawa J."/>
        </authorList>
    </citation>
    <scope>NUCLEOTIDE SEQUENCE [LARGE SCALE GENOMIC DNA]</scope>
    <source>
        <strain evidence="7 8">C31-06</strain>
    </source>
</reference>
<dbReference type="PANTHER" id="PTHR42718:SF48">
    <property type="entry name" value="CONSERVED TWO-DOMAIN MEMBRANE PROTEIN-RELATED"/>
    <property type="match status" value="1"/>
</dbReference>
<name>A0A402C5C3_RHOWR</name>
<feature type="transmembrane region" description="Helical" evidence="5">
    <location>
        <begin position="448"/>
        <end position="467"/>
    </location>
</feature>
<feature type="transmembrane region" description="Helical" evidence="5">
    <location>
        <begin position="100"/>
        <end position="119"/>
    </location>
</feature>
<dbReference type="OrthoDB" id="7375466at2"/>
<comment type="caution">
    <text evidence="7">The sequence shown here is derived from an EMBL/GenBank/DDBJ whole genome shotgun (WGS) entry which is preliminary data.</text>
</comment>
<accession>A0A402C5C3</accession>
<evidence type="ECO:0000259" key="6">
    <source>
        <dbReference type="PROSITE" id="PS50850"/>
    </source>
</evidence>
<feature type="transmembrane region" description="Helical" evidence="5">
    <location>
        <begin position="425"/>
        <end position="442"/>
    </location>
</feature>
<proteinExistence type="predicted"/>
<feature type="transmembrane region" description="Helical" evidence="5">
    <location>
        <begin position="249"/>
        <end position="266"/>
    </location>
</feature>
<keyword evidence="8" id="KW-1185">Reference proteome</keyword>
<comment type="subcellular location">
    <subcellularLocation>
        <location evidence="1">Cell membrane</location>
        <topology evidence="1">Multi-pass membrane protein</topology>
    </subcellularLocation>
</comment>
<dbReference type="AlphaFoldDB" id="A0A402C5C3"/>
<evidence type="ECO:0000256" key="2">
    <source>
        <dbReference type="ARBA" id="ARBA00022692"/>
    </source>
</evidence>
<feature type="transmembrane region" description="Helical" evidence="5">
    <location>
        <begin position="125"/>
        <end position="147"/>
    </location>
</feature>
<dbReference type="InterPro" id="IPR020846">
    <property type="entry name" value="MFS_dom"/>
</dbReference>
<evidence type="ECO:0000256" key="3">
    <source>
        <dbReference type="ARBA" id="ARBA00022989"/>
    </source>
</evidence>
<dbReference type="GO" id="GO:0005886">
    <property type="term" value="C:plasma membrane"/>
    <property type="evidence" value="ECO:0007669"/>
    <property type="project" value="UniProtKB-SubCell"/>
</dbReference>
<organism evidence="7 8">
    <name type="scientific">Rhodococcus wratislaviensis</name>
    <name type="common">Tsukamurella wratislaviensis</name>
    <dbReference type="NCBI Taxonomy" id="44752"/>
    <lineage>
        <taxon>Bacteria</taxon>
        <taxon>Bacillati</taxon>
        <taxon>Actinomycetota</taxon>
        <taxon>Actinomycetes</taxon>
        <taxon>Mycobacteriales</taxon>
        <taxon>Nocardiaceae</taxon>
        <taxon>Rhodococcus</taxon>
    </lineage>
</organism>
<feature type="transmembrane region" description="Helical" evidence="5">
    <location>
        <begin position="67"/>
        <end position="88"/>
    </location>
</feature>
<dbReference type="PROSITE" id="PS50850">
    <property type="entry name" value="MFS"/>
    <property type="match status" value="1"/>
</dbReference>
<evidence type="ECO:0000256" key="4">
    <source>
        <dbReference type="ARBA" id="ARBA00023136"/>
    </source>
</evidence>
<dbReference type="Pfam" id="PF07690">
    <property type="entry name" value="MFS_1"/>
    <property type="match status" value="1"/>
</dbReference>
<dbReference type="Gene3D" id="1.20.1720.10">
    <property type="entry name" value="Multidrug resistance protein D"/>
    <property type="match status" value="1"/>
</dbReference>
<dbReference type="InterPro" id="IPR036259">
    <property type="entry name" value="MFS_trans_sf"/>
</dbReference>
<gene>
    <name evidence="7" type="ORF">Rhow_002320</name>
</gene>
<dbReference type="SUPFAM" id="SSF103473">
    <property type="entry name" value="MFS general substrate transporter"/>
    <property type="match status" value="1"/>
</dbReference>
<dbReference type="RefSeq" id="WP_124391306.1">
    <property type="nucleotide sequence ID" value="NZ_BHYM01000022.1"/>
</dbReference>
<dbReference type="EMBL" id="BHYM01000022">
    <property type="protein sequence ID" value="GCE38796.1"/>
    <property type="molecule type" value="Genomic_DNA"/>
</dbReference>
<feature type="transmembrane region" description="Helical" evidence="5">
    <location>
        <begin position="159"/>
        <end position="181"/>
    </location>
</feature>